<dbReference type="EMBL" id="QCXX01000002">
    <property type="protein sequence ID" value="PUV25271.1"/>
    <property type="molecule type" value="Genomic_DNA"/>
</dbReference>
<organism evidence="1 2">
    <name type="scientific">Sphingobacterium athyrii</name>
    <dbReference type="NCBI Taxonomy" id="2152717"/>
    <lineage>
        <taxon>Bacteria</taxon>
        <taxon>Pseudomonadati</taxon>
        <taxon>Bacteroidota</taxon>
        <taxon>Sphingobacteriia</taxon>
        <taxon>Sphingobacteriales</taxon>
        <taxon>Sphingobacteriaceae</taxon>
        <taxon>Sphingobacterium</taxon>
    </lineage>
</organism>
<dbReference type="AlphaFoldDB" id="A0A363NX79"/>
<dbReference type="OrthoDB" id="701311at2"/>
<reference evidence="1 2" key="1">
    <citation type="submission" date="2018-04" db="EMBL/GenBank/DDBJ databases">
        <title>Sphingobacterium sp. M46 Genome.</title>
        <authorList>
            <person name="Cheng J."/>
            <person name="Li Y."/>
        </authorList>
    </citation>
    <scope>NUCLEOTIDE SEQUENCE [LARGE SCALE GENOMIC DNA]</scope>
    <source>
        <strain evidence="1 2">M46</strain>
    </source>
</reference>
<evidence type="ECO:0000313" key="2">
    <source>
        <dbReference type="Proteomes" id="UP000250831"/>
    </source>
</evidence>
<evidence type="ECO:0000313" key="1">
    <source>
        <dbReference type="EMBL" id="PUV25271.1"/>
    </source>
</evidence>
<evidence type="ECO:0008006" key="3">
    <source>
        <dbReference type="Google" id="ProtNLM"/>
    </source>
</evidence>
<dbReference type="InterPro" id="IPR027375">
    <property type="entry name" value="DKNYY"/>
</dbReference>
<keyword evidence="2" id="KW-1185">Reference proteome</keyword>
<dbReference type="PROSITE" id="PS51257">
    <property type="entry name" value="PROKAR_LIPOPROTEIN"/>
    <property type="match status" value="1"/>
</dbReference>
<dbReference type="Pfam" id="PF13644">
    <property type="entry name" value="DKNYY"/>
    <property type="match status" value="1"/>
</dbReference>
<accession>A0A363NX79</accession>
<sequence>MRLLKFMSVAAIIIACIFCLVSFLKPIRYSNSCGEDNLYRYRMGIYQIQTNTLKEKELQKLGGLLSFTGIQNIRCLNELERQRYKMLAQAIDSTNRSLKWRLVKDDLWINKKGDIGLKEVIVIGSEGFTFVDSYLTRMGFNTEEPLNTIIDTSTFQKLNSAFYKDKKHIYRHYAMAYGGSFSTFEEADHATFVALSDCYAKDKNHIYENREGILKNVDYKTFKVKSTVSGCFAKDKNGYLSWSDRITGDGLNDEYVKKAISELDK</sequence>
<comment type="caution">
    <text evidence="1">The sequence shown here is derived from an EMBL/GenBank/DDBJ whole genome shotgun (WGS) entry which is preliminary data.</text>
</comment>
<name>A0A363NX79_9SPHI</name>
<protein>
    <recommendedName>
        <fullName evidence="3">Lipoprotein</fullName>
    </recommendedName>
</protein>
<dbReference type="Proteomes" id="UP000250831">
    <property type="component" value="Unassembled WGS sequence"/>
</dbReference>
<proteinExistence type="predicted"/>
<gene>
    <name evidence="1" type="ORF">DCO56_10100</name>
</gene>